<dbReference type="SMART" id="SM00020">
    <property type="entry name" value="Tryp_SPc"/>
    <property type="match status" value="1"/>
</dbReference>
<comment type="similarity">
    <text evidence="2">Belongs to the peptidase S1 family.</text>
</comment>
<sequence>MKFSLVVVLALAVAAEEPITTNYHEAIGIPEATRIELAERAQDFDGTKIIGGQNSALGANPHLGGLIIVLTSGRQSVCGSSLLTNTRLVTAAHCWRDSNSQARQFTVVLGSLRLFSGGVRIETRNVQVHASYNTQNFNNDVAVISISHVSFTNAIQRVALATGNNNYAGAWATAAGFGKTSDSAGISNSQSQKHVSMQVITNAACTGTFGASVIVASTLCTATNAGSTCNGDSGGPLVIGSGTSRQLIGITSFGSSSGCSRGLPAGFARITSFASWINARL</sequence>
<proteinExistence type="inferred from homology"/>
<evidence type="ECO:0000256" key="11">
    <source>
        <dbReference type="RuleBase" id="RU363034"/>
    </source>
</evidence>
<dbReference type="PROSITE" id="PS50240">
    <property type="entry name" value="TRYPSIN_DOM"/>
    <property type="match status" value="1"/>
</dbReference>
<dbReference type="InterPro" id="IPR050430">
    <property type="entry name" value="Peptidase_S1"/>
</dbReference>
<dbReference type="GO" id="GO:0090729">
    <property type="term" value="F:toxin activity"/>
    <property type="evidence" value="ECO:0007669"/>
    <property type="project" value="UniProtKB-KW"/>
</dbReference>
<keyword evidence="4 11" id="KW-0645">Protease</keyword>
<gene>
    <name evidence="14" type="ORF">EEDITHA_LOCUS8353</name>
</gene>
<evidence type="ECO:0000259" key="13">
    <source>
        <dbReference type="PROSITE" id="PS50240"/>
    </source>
</evidence>
<evidence type="ECO:0000313" key="14">
    <source>
        <dbReference type="EMBL" id="CAH2092607.1"/>
    </source>
</evidence>
<evidence type="ECO:0000256" key="8">
    <source>
        <dbReference type="ARBA" id="ARBA00023240"/>
    </source>
</evidence>
<dbReference type="PROSITE" id="PS00135">
    <property type="entry name" value="TRYPSIN_SER"/>
    <property type="match status" value="1"/>
</dbReference>
<keyword evidence="12" id="KW-0732">Signal</keyword>
<dbReference type="InterPro" id="IPR033116">
    <property type="entry name" value="TRYPSIN_SER"/>
</dbReference>
<dbReference type="PRINTS" id="PR00722">
    <property type="entry name" value="CHYMOTRYPSIN"/>
</dbReference>
<evidence type="ECO:0000256" key="2">
    <source>
        <dbReference type="ARBA" id="ARBA00007664"/>
    </source>
</evidence>
<dbReference type="InterPro" id="IPR018114">
    <property type="entry name" value="TRYPSIN_HIS"/>
</dbReference>
<evidence type="ECO:0000256" key="6">
    <source>
        <dbReference type="ARBA" id="ARBA00022825"/>
    </source>
</evidence>
<accession>A0AAU9U1N2</accession>
<dbReference type="Pfam" id="PF00089">
    <property type="entry name" value="Trypsin"/>
    <property type="match status" value="1"/>
</dbReference>
<dbReference type="GO" id="GO:0005576">
    <property type="term" value="C:extracellular region"/>
    <property type="evidence" value="ECO:0007669"/>
    <property type="project" value="UniProtKB-SubCell"/>
</dbReference>
<keyword evidence="6 11" id="KW-0720">Serine protease</keyword>
<keyword evidence="8" id="KW-1199">Hemostasis impairing toxin</keyword>
<feature type="domain" description="Peptidase S1" evidence="13">
    <location>
        <begin position="49"/>
        <end position="281"/>
    </location>
</feature>
<evidence type="ECO:0000256" key="12">
    <source>
        <dbReference type="SAM" id="SignalP"/>
    </source>
</evidence>
<dbReference type="EMBL" id="CAKOGL010000012">
    <property type="protein sequence ID" value="CAH2092607.1"/>
    <property type="molecule type" value="Genomic_DNA"/>
</dbReference>
<evidence type="ECO:0000256" key="3">
    <source>
        <dbReference type="ARBA" id="ARBA00022656"/>
    </source>
</evidence>
<comment type="caution">
    <text evidence="14">The sequence shown here is derived from an EMBL/GenBank/DDBJ whole genome shotgun (WGS) entry which is preliminary data.</text>
</comment>
<name>A0AAU9U1N2_EUPED</name>
<evidence type="ECO:0000313" key="15">
    <source>
        <dbReference type="Proteomes" id="UP001153954"/>
    </source>
</evidence>
<dbReference type="AlphaFoldDB" id="A0AAU9U1N2"/>
<keyword evidence="7" id="KW-1015">Disulfide bond</keyword>
<reference evidence="14" key="1">
    <citation type="submission" date="2022-03" db="EMBL/GenBank/DDBJ databases">
        <authorList>
            <person name="Tunstrom K."/>
        </authorList>
    </citation>
    <scope>NUCLEOTIDE SEQUENCE</scope>
</reference>
<dbReference type="PANTHER" id="PTHR24276:SF91">
    <property type="entry name" value="AT26814P-RELATED"/>
    <property type="match status" value="1"/>
</dbReference>
<protein>
    <recommendedName>
        <fullName evidence="13">Peptidase S1 domain-containing protein</fullName>
    </recommendedName>
</protein>
<dbReference type="Proteomes" id="UP001153954">
    <property type="component" value="Unassembled WGS sequence"/>
</dbReference>
<dbReference type="GO" id="GO:0004252">
    <property type="term" value="F:serine-type endopeptidase activity"/>
    <property type="evidence" value="ECO:0007669"/>
    <property type="project" value="InterPro"/>
</dbReference>
<evidence type="ECO:0000256" key="10">
    <source>
        <dbReference type="ARBA" id="ARBA00084094"/>
    </source>
</evidence>
<dbReference type="PANTHER" id="PTHR24276">
    <property type="entry name" value="POLYSERASE-RELATED"/>
    <property type="match status" value="1"/>
</dbReference>
<dbReference type="Gene3D" id="2.40.10.10">
    <property type="entry name" value="Trypsin-like serine proteases"/>
    <property type="match status" value="2"/>
</dbReference>
<organism evidence="14 15">
    <name type="scientific">Euphydryas editha</name>
    <name type="common">Edith's checkerspot</name>
    <dbReference type="NCBI Taxonomy" id="104508"/>
    <lineage>
        <taxon>Eukaryota</taxon>
        <taxon>Metazoa</taxon>
        <taxon>Ecdysozoa</taxon>
        <taxon>Arthropoda</taxon>
        <taxon>Hexapoda</taxon>
        <taxon>Insecta</taxon>
        <taxon>Pterygota</taxon>
        <taxon>Neoptera</taxon>
        <taxon>Endopterygota</taxon>
        <taxon>Lepidoptera</taxon>
        <taxon>Glossata</taxon>
        <taxon>Ditrysia</taxon>
        <taxon>Papilionoidea</taxon>
        <taxon>Nymphalidae</taxon>
        <taxon>Nymphalinae</taxon>
        <taxon>Euphydryas</taxon>
    </lineage>
</organism>
<evidence type="ECO:0000256" key="7">
    <source>
        <dbReference type="ARBA" id="ARBA00023157"/>
    </source>
</evidence>
<evidence type="ECO:0000256" key="9">
    <source>
        <dbReference type="ARBA" id="ARBA00055534"/>
    </source>
</evidence>
<dbReference type="FunFam" id="2.40.10.10:FF:000068">
    <property type="entry name" value="transmembrane protease serine 2"/>
    <property type="match status" value="1"/>
</dbReference>
<dbReference type="InterPro" id="IPR043504">
    <property type="entry name" value="Peptidase_S1_PA_chymotrypsin"/>
</dbReference>
<dbReference type="InterPro" id="IPR001254">
    <property type="entry name" value="Trypsin_dom"/>
</dbReference>
<dbReference type="PROSITE" id="PS00134">
    <property type="entry name" value="TRYPSIN_HIS"/>
    <property type="match status" value="1"/>
</dbReference>
<dbReference type="InterPro" id="IPR009003">
    <property type="entry name" value="Peptidase_S1_PA"/>
</dbReference>
<dbReference type="CDD" id="cd00190">
    <property type="entry name" value="Tryp_SPc"/>
    <property type="match status" value="1"/>
</dbReference>
<keyword evidence="15" id="KW-1185">Reference proteome</keyword>
<feature type="signal peptide" evidence="12">
    <location>
        <begin position="1"/>
        <end position="15"/>
    </location>
</feature>
<evidence type="ECO:0000256" key="1">
    <source>
        <dbReference type="ARBA" id="ARBA00004239"/>
    </source>
</evidence>
<comment type="subcellular location">
    <subcellularLocation>
        <location evidence="1">Secreted</location>
        <location evidence="1">Extracellular space</location>
    </subcellularLocation>
</comment>
<evidence type="ECO:0000256" key="4">
    <source>
        <dbReference type="ARBA" id="ARBA00022670"/>
    </source>
</evidence>
<feature type="chain" id="PRO_5043863385" description="Peptidase S1 domain-containing protein" evidence="12">
    <location>
        <begin position="16"/>
        <end position="281"/>
    </location>
</feature>
<keyword evidence="10" id="KW-1205">Fibrinolytic toxin</keyword>
<dbReference type="GO" id="GO:0006508">
    <property type="term" value="P:proteolysis"/>
    <property type="evidence" value="ECO:0007669"/>
    <property type="project" value="UniProtKB-KW"/>
</dbReference>
<dbReference type="InterPro" id="IPR001314">
    <property type="entry name" value="Peptidase_S1A"/>
</dbReference>
<keyword evidence="3" id="KW-0800">Toxin</keyword>
<keyword evidence="5 11" id="KW-0378">Hydrolase</keyword>
<comment type="function">
    <text evidence="9">Fibrinolytic activity; shows preferential cleavage of Arg-Gly bonds in all three fibrinogen chains. Contact with the caterpillars causes severe bleeding, due the anticoagulant effect of the protein.</text>
</comment>
<dbReference type="SUPFAM" id="SSF50494">
    <property type="entry name" value="Trypsin-like serine proteases"/>
    <property type="match status" value="1"/>
</dbReference>
<evidence type="ECO:0000256" key="5">
    <source>
        <dbReference type="ARBA" id="ARBA00022801"/>
    </source>
</evidence>